<comment type="pathway">
    <text evidence="7">Cell wall biogenesis; lipoteichoic acid biosynthesis.</text>
</comment>
<protein>
    <recommendedName>
        <fullName evidence="7">D-alanine--D-alanyl carrier protein ligase</fullName>
        <shortName evidence="7">DCL</shortName>
        <ecNumber evidence="7">6.2.1.54</ecNumber>
    </recommendedName>
    <alternativeName>
        <fullName evidence="7">D-alanine--poly(phosphoribitol) ligase subunit 1</fullName>
    </alternativeName>
    <alternativeName>
        <fullName evidence="7">D-alanine-activating enzyme</fullName>
        <shortName evidence="7">DAE</shortName>
    </alternativeName>
</protein>
<comment type="catalytic activity">
    <reaction evidence="7">
        <text>holo-[D-alanyl-carrier protein] + D-alanine + ATP = D-alanyl-[D-alanyl-carrier protein] + AMP + diphosphate</text>
        <dbReference type="Rhea" id="RHEA:55132"/>
        <dbReference type="Rhea" id="RHEA-COMP:14102"/>
        <dbReference type="Rhea" id="RHEA-COMP:14103"/>
        <dbReference type="ChEBI" id="CHEBI:30616"/>
        <dbReference type="ChEBI" id="CHEBI:33019"/>
        <dbReference type="ChEBI" id="CHEBI:57416"/>
        <dbReference type="ChEBI" id="CHEBI:64479"/>
        <dbReference type="ChEBI" id="CHEBI:138620"/>
        <dbReference type="ChEBI" id="CHEBI:456215"/>
        <dbReference type="EC" id="6.2.1.54"/>
    </reaction>
</comment>
<evidence type="ECO:0000256" key="4">
    <source>
        <dbReference type="ARBA" id="ARBA00022840"/>
    </source>
</evidence>
<name>A0A0R2FS54_9LACO</name>
<evidence type="ECO:0000256" key="5">
    <source>
        <dbReference type="ARBA" id="ARBA00054605"/>
    </source>
</evidence>
<feature type="binding site" evidence="7">
    <location>
        <position position="302"/>
    </location>
    <ligand>
        <name>D-alanine</name>
        <dbReference type="ChEBI" id="CHEBI:57416"/>
    </ligand>
</feature>
<dbReference type="EMBL" id="JQAT01000008">
    <property type="protein sequence ID" value="KRN27460.1"/>
    <property type="molecule type" value="Genomic_DNA"/>
</dbReference>
<feature type="domain" description="AMP-dependent synthetase/ligase" evidence="8">
    <location>
        <begin position="13"/>
        <end position="361"/>
    </location>
</feature>
<dbReference type="GO" id="GO:0047473">
    <property type="term" value="F:D-alanine [D-alanyl carrier protein] ligase activity"/>
    <property type="evidence" value="ECO:0007669"/>
    <property type="project" value="UniProtKB-UniRule"/>
</dbReference>
<sequence>MIDNIITAIDHYGETDPERICYIYGQDTNTYGELKTKSDHLAQYFAQSELPDGAPVMVFGGQTFEMIVTFLGLVKSGHAYIPVDTHSPNERLTQIDSIAHPAAVVAVADLPIEMPDLKNFTHADLAAAVQTGTDGYDHDKAVAGADNYYIIFTSGTTGLPKGVQISHANLLSYVNWAVNDFDLHEGVHALSQAPYSFDLSVMDLYPTLVLGGKLSALPRAVTENFKKLFEVLPNLKINEWVSTPSFVEICLLEPTFDAAHYPDLTHFLFCGEELTNKTAANLQKRFPDAEIYNTYGPTETTVAVTGVKLTPEILKDYERLPIGYAKEDMKIWVVDEQGAAVKPGTTGELYIAGPSVSKGYLNNPAKTEKAFFTEDGQQAYRSGDLGFVNDKGLFFYRGRTDFQVKLHGYRIELEDIDHNLDQVKYVKQATTAPKYNAAHQVTQIVAYVVPNQNDFKDEFALTQAIKKELGQEVMSYMIPKRFVFRDQLPLTANGKVDRKALIAEVNK</sequence>
<dbReference type="InterPro" id="IPR000873">
    <property type="entry name" value="AMP-dep_synth/lig_dom"/>
</dbReference>
<accession>A0A0R2FS54</accession>
<evidence type="ECO:0000259" key="9">
    <source>
        <dbReference type="Pfam" id="PF13193"/>
    </source>
</evidence>
<dbReference type="UniPathway" id="UPA00556"/>
<keyword evidence="4 7" id="KW-0067">ATP-binding</keyword>
<comment type="similarity">
    <text evidence="6 7">Belongs to the ATP-dependent AMP-binding enzyme family. DltA subfamily.</text>
</comment>
<dbReference type="PROSITE" id="PS00455">
    <property type="entry name" value="AMP_BINDING"/>
    <property type="match status" value="1"/>
</dbReference>
<dbReference type="InterPro" id="IPR010072">
    <property type="entry name" value="DltA"/>
</dbReference>
<dbReference type="PATRIC" id="fig|81857.3.peg.2163"/>
<feature type="binding site" evidence="7">
    <location>
        <position position="495"/>
    </location>
    <ligand>
        <name>ATP</name>
        <dbReference type="ChEBI" id="CHEBI:30616"/>
    </ligand>
</feature>
<dbReference type="InterPro" id="IPR045851">
    <property type="entry name" value="AMP-bd_C_sf"/>
</dbReference>
<evidence type="ECO:0000256" key="7">
    <source>
        <dbReference type="HAMAP-Rule" id="MF_00593"/>
    </source>
</evidence>
<dbReference type="InterPro" id="IPR020845">
    <property type="entry name" value="AMP-binding_CS"/>
</dbReference>
<dbReference type="NCBIfam" id="TIGR01733">
    <property type="entry name" value="AA-adenyl-dom"/>
    <property type="match status" value="1"/>
</dbReference>
<keyword evidence="12" id="KW-1185">Reference proteome</keyword>
<comment type="subcellular location">
    <subcellularLocation>
        <location evidence="7">Cytoplasm</location>
    </subcellularLocation>
</comment>
<feature type="binding site" evidence="7">
    <location>
        <position position="384"/>
    </location>
    <ligand>
        <name>ATP</name>
        <dbReference type="ChEBI" id="CHEBI:30616"/>
    </ligand>
</feature>
<dbReference type="CDD" id="cd05945">
    <property type="entry name" value="DltA"/>
    <property type="match status" value="1"/>
</dbReference>
<dbReference type="Pfam" id="PF13193">
    <property type="entry name" value="AMP-binding_C"/>
    <property type="match status" value="1"/>
</dbReference>
<feature type="binding site" evidence="7">
    <location>
        <begin position="293"/>
        <end position="298"/>
    </location>
    <ligand>
        <name>ATP</name>
        <dbReference type="ChEBI" id="CHEBI:30616"/>
    </ligand>
</feature>
<evidence type="ECO:0000256" key="2">
    <source>
        <dbReference type="ARBA" id="ARBA00022598"/>
    </source>
</evidence>
<keyword evidence="3 7" id="KW-0547">Nucleotide-binding</keyword>
<dbReference type="EC" id="6.2.1.54" evidence="7"/>
<dbReference type="InterPro" id="IPR044507">
    <property type="entry name" value="DltA-like"/>
</dbReference>
<dbReference type="FunFam" id="3.30.300.30:FF:000012">
    <property type="entry name" value="D-alanine--D-alanyl carrier protein ligase"/>
    <property type="match status" value="1"/>
</dbReference>
<dbReference type="EMBL" id="JQAZ01000004">
    <property type="protein sequence ID" value="KRN31343.1"/>
    <property type="molecule type" value="Genomic_DNA"/>
</dbReference>
<dbReference type="GO" id="GO:0070395">
    <property type="term" value="P:lipoteichoic acid biosynthetic process"/>
    <property type="evidence" value="ECO:0007669"/>
    <property type="project" value="UniProtKB-UniRule"/>
</dbReference>
<dbReference type="STRING" id="81857.IV38_GL002113"/>
<dbReference type="SUPFAM" id="SSF56801">
    <property type="entry name" value="Acetyl-CoA synthetase-like"/>
    <property type="match status" value="1"/>
</dbReference>
<dbReference type="GO" id="GO:0005737">
    <property type="term" value="C:cytoplasm"/>
    <property type="evidence" value="ECO:0007669"/>
    <property type="project" value="UniProtKB-SubCell"/>
</dbReference>
<dbReference type="NCBIfam" id="NF003417">
    <property type="entry name" value="PRK04813.1"/>
    <property type="match status" value="1"/>
</dbReference>
<dbReference type="NCBIfam" id="TIGR01734">
    <property type="entry name" value="D-ala-DACP-lig"/>
    <property type="match status" value="1"/>
</dbReference>
<keyword evidence="1 7" id="KW-0963">Cytoplasm</keyword>
<evidence type="ECO:0000313" key="11">
    <source>
        <dbReference type="EMBL" id="KRN31343.1"/>
    </source>
</evidence>
<dbReference type="Gene3D" id="3.40.50.12780">
    <property type="entry name" value="N-terminal domain of ligase-like"/>
    <property type="match status" value="1"/>
</dbReference>
<gene>
    <name evidence="7" type="primary">dltA</name>
    <name evidence="10" type="ORF">IV38_GL002113</name>
    <name evidence="11" type="ORF">IV40_GL001337</name>
</gene>
<dbReference type="AlphaFoldDB" id="A0A0R2FS54"/>
<comment type="function">
    <text evidence="5 7">Catalyzes the first step in the D-alanylation of lipoteichoic acid (LTA), the activation of D-alanine and its transfer onto the D-alanyl carrier protein (Dcp) DltC. In an ATP-dependent two-step reaction, forms a high energy D-alanyl-AMP intermediate, followed by transfer of the D-alanyl residue as a thiol ester to the phosphopantheinyl prosthetic group of the Dcp. D-alanylation of LTA plays an important role in modulating the properties of the cell wall in Gram-positive bacteria, influencing the net charge of the cell wall.</text>
</comment>
<dbReference type="InterPro" id="IPR025110">
    <property type="entry name" value="AMP-bd_C"/>
</dbReference>
<dbReference type="OrthoDB" id="9765680at2"/>
<dbReference type="Gene3D" id="3.30.300.30">
    <property type="match status" value="1"/>
</dbReference>
<evidence type="ECO:0000313" key="13">
    <source>
        <dbReference type="Proteomes" id="UP000051751"/>
    </source>
</evidence>
<evidence type="ECO:0000313" key="12">
    <source>
        <dbReference type="Proteomes" id="UP000051645"/>
    </source>
</evidence>
<proteinExistence type="inferred from homology"/>
<dbReference type="Proteomes" id="UP000051645">
    <property type="component" value="Unassembled WGS sequence"/>
</dbReference>
<dbReference type="HAMAP" id="MF_00593">
    <property type="entry name" value="DltA"/>
    <property type="match status" value="1"/>
</dbReference>
<dbReference type="InterPro" id="IPR042099">
    <property type="entry name" value="ANL_N_sf"/>
</dbReference>
<feature type="binding site" evidence="7">
    <location>
        <position position="495"/>
    </location>
    <ligand>
        <name>D-alanine</name>
        <dbReference type="ChEBI" id="CHEBI:57416"/>
    </ligand>
</feature>
<feature type="binding site" evidence="7">
    <location>
        <position position="198"/>
    </location>
    <ligand>
        <name>D-alanine</name>
        <dbReference type="ChEBI" id="CHEBI:57416"/>
    </ligand>
</feature>
<feature type="binding site" evidence="7">
    <location>
        <begin position="396"/>
        <end position="399"/>
    </location>
    <ligand>
        <name>ATP</name>
        <dbReference type="ChEBI" id="CHEBI:30616"/>
    </ligand>
</feature>
<evidence type="ECO:0000256" key="6">
    <source>
        <dbReference type="ARBA" id="ARBA00061336"/>
    </source>
</evidence>
<evidence type="ECO:0000256" key="3">
    <source>
        <dbReference type="ARBA" id="ARBA00022741"/>
    </source>
</evidence>
<dbReference type="InterPro" id="IPR010071">
    <property type="entry name" value="AA_adenyl_dom"/>
</dbReference>
<comment type="caution">
    <text evidence="10">The sequence shown here is derived from an EMBL/GenBank/DDBJ whole genome shotgun (WGS) entry which is preliminary data.</text>
</comment>
<feature type="binding site" evidence="7">
    <location>
        <begin position="153"/>
        <end position="154"/>
    </location>
    <ligand>
        <name>ATP</name>
        <dbReference type="ChEBI" id="CHEBI:30616"/>
    </ligand>
</feature>
<dbReference type="PANTHER" id="PTHR45398:SF1">
    <property type="entry name" value="ENZYME, PUTATIVE (JCVI)-RELATED"/>
    <property type="match status" value="1"/>
</dbReference>
<evidence type="ECO:0000256" key="1">
    <source>
        <dbReference type="ARBA" id="ARBA00022490"/>
    </source>
</evidence>
<evidence type="ECO:0000259" key="8">
    <source>
        <dbReference type="Pfam" id="PF00501"/>
    </source>
</evidence>
<dbReference type="RefSeq" id="WP_057769549.1">
    <property type="nucleotide sequence ID" value="NZ_JQAT01000008.1"/>
</dbReference>
<dbReference type="GO" id="GO:0005524">
    <property type="term" value="F:ATP binding"/>
    <property type="evidence" value="ECO:0007669"/>
    <property type="project" value="UniProtKB-KW"/>
</dbReference>
<organism evidence="10 13">
    <name type="scientific">Lactobacillus selangorensis</name>
    <dbReference type="NCBI Taxonomy" id="81857"/>
    <lineage>
        <taxon>Bacteria</taxon>
        <taxon>Bacillati</taxon>
        <taxon>Bacillota</taxon>
        <taxon>Bacilli</taxon>
        <taxon>Lactobacillales</taxon>
        <taxon>Lactobacillaceae</taxon>
        <taxon>Lactobacillus</taxon>
    </lineage>
</organism>
<dbReference type="Pfam" id="PF00501">
    <property type="entry name" value="AMP-binding"/>
    <property type="match status" value="1"/>
</dbReference>
<dbReference type="Proteomes" id="UP000051751">
    <property type="component" value="Unassembled WGS sequence"/>
</dbReference>
<feature type="domain" description="AMP-binding enzyme C-terminal" evidence="9">
    <location>
        <begin position="423"/>
        <end position="495"/>
    </location>
</feature>
<keyword evidence="2 7" id="KW-0436">Ligase</keyword>
<reference evidence="12 13" key="1">
    <citation type="journal article" date="2015" name="Genome Announc.">
        <title>Expanding the biotechnology potential of lactobacilli through comparative genomics of 213 strains and associated genera.</title>
        <authorList>
            <person name="Sun Z."/>
            <person name="Harris H.M."/>
            <person name="McCann A."/>
            <person name="Guo C."/>
            <person name="Argimon S."/>
            <person name="Zhang W."/>
            <person name="Yang X."/>
            <person name="Jeffery I.B."/>
            <person name="Cooney J.C."/>
            <person name="Kagawa T.F."/>
            <person name="Liu W."/>
            <person name="Song Y."/>
            <person name="Salvetti E."/>
            <person name="Wrobel A."/>
            <person name="Rasinkangas P."/>
            <person name="Parkhill J."/>
            <person name="Rea M.C."/>
            <person name="O'Sullivan O."/>
            <person name="Ritari J."/>
            <person name="Douillard F.P."/>
            <person name="Paul Ross R."/>
            <person name="Yang R."/>
            <person name="Briner A.E."/>
            <person name="Felis G.E."/>
            <person name="de Vos W.M."/>
            <person name="Barrangou R."/>
            <person name="Klaenhammer T.R."/>
            <person name="Caufield P.W."/>
            <person name="Cui Y."/>
            <person name="Zhang H."/>
            <person name="O'Toole P.W."/>
        </authorList>
    </citation>
    <scope>NUCLEOTIDE SEQUENCE [LARGE SCALE GENOMIC DNA]</scope>
    <source>
        <strain evidence="10 13">ATCC BAA-66</strain>
        <strain evidence="11 12">DSM 13344</strain>
    </source>
</reference>
<evidence type="ECO:0000313" key="10">
    <source>
        <dbReference type="EMBL" id="KRN27460.1"/>
    </source>
</evidence>
<dbReference type="PANTHER" id="PTHR45398">
    <property type="match status" value="1"/>
</dbReference>